<dbReference type="PANTHER" id="PTHR33653">
    <property type="entry name" value="RIBONUCLEASE VAPC2"/>
    <property type="match status" value="1"/>
</dbReference>
<keyword evidence="2" id="KW-1277">Toxin-antitoxin system</keyword>
<reference evidence="9 10" key="1">
    <citation type="submission" date="2018-05" db="EMBL/GenBank/DDBJ databases">
        <title>Leucothrix arctica sp. nov., isolated from Arctic seawater.</title>
        <authorList>
            <person name="Choi A."/>
            <person name="Baek K."/>
        </authorList>
    </citation>
    <scope>NUCLEOTIDE SEQUENCE [LARGE SCALE GENOMIC DNA]</scope>
    <source>
        <strain evidence="9 10">JCM 18388</strain>
    </source>
</reference>
<dbReference type="InterPro" id="IPR002716">
    <property type="entry name" value="PIN_dom"/>
</dbReference>
<keyword evidence="10" id="KW-1185">Reference proteome</keyword>
<comment type="similarity">
    <text evidence="7">Belongs to the PINc/VapC protein family.</text>
</comment>
<dbReference type="OrthoDB" id="9804823at2"/>
<gene>
    <name evidence="9" type="ORF">DKW60_15730</name>
</gene>
<organism evidence="9 10">
    <name type="scientific">Leucothrix pacifica</name>
    <dbReference type="NCBI Taxonomy" id="1247513"/>
    <lineage>
        <taxon>Bacteria</taxon>
        <taxon>Pseudomonadati</taxon>
        <taxon>Pseudomonadota</taxon>
        <taxon>Gammaproteobacteria</taxon>
        <taxon>Thiotrichales</taxon>
        <taxon>Thiotrichaceae</taxon>
        <taxon>Leucothrix</taxon>
    </lineage>
</organism>
<feature type="domain" description="PIN" evidence="8">
    <location>
        <begin position="3"/>
        <end position="122"/>
    </location>
</feature>
<dbReference type="AlphaFoldDB" id="A0A317C954"/>
<evidence type="ECO:0000256" key="3">
    <source>
        <dbReference type="ARBA" id="ARBA00022722"/>
    </source>
</evidence>
<dbReference type="GO" id="GO:0016787">
    <property type="term" value="F:hydrolase activity"/>
    <property type="evidence" value="ECO:0007669"/>
    <property type="project" value="UniProtKB-KW"/>
</dbReference>
<evidence type="ECO:0000256" key="6">
    <source>
        <dbReference type="ARBA" id="ARBA00022842"/>
    </source>
</evidence>
<keyword evidence="3" id="KW-0540">Nuclease</keyword>
<comment type="caution">
    <text evidence="9">The sequence shown here is derived from an EMBL/GenBank/DDBJ whole genome shotgun (WGS) entry which is preliminary data.</text>
</comment>
<evidence type="ECO:0000256" key="7">
    <source>
        <dbReference type="ARBA" id="ARBA00038093"/>
    </source>
</evidence>
<evidence type="ECO:0000256" key="5">
    <source>
        <dbReference type="ARBA" id="ARBA00022801"/>
    </source>
</evidence>
<proteinExistence type="inferred from homology"/>
<dbReference type="InterPro" id="IPR029060">
    <property type="entry name" value="PIN-like_dom_sf"/>
</dbReference>
<evidence type="ECO:0000313" key="10">
    <source>
        <dbReference type="Proteomes" id="UP000245539"/>
    </source>
</evidence>
<dbReference type="GO" id="GO:0004518">
    <property type="term" value="F:nuclease activity"/>
    <property type="evidence" value="ECO:0007669"/>
    <property type="project" value="UniProtKB-KW"/>
</dbReference>
<keyword evidence="4" id="KW-0479">Metal-binding</keyword>
<dbReference type="Pfam" id="PF01850">
    <property type="entry name" value="PIN"/>
    <property type="match status" value="1"/>
</dbReference>
<evidence type="ECO:0000313" key="9">
    <source>
        <dbReference type="EMBL" id="PWQ95086.1"/>
    </source>
</evidence>
<evidence type="ECO:0000256" key="2">
    <source>
        <dbReference type="ARBA" id="ARBA00022649"/>
    </source>
</evidence>
<evidence type="ECO:0000259" key="8">
    <source>
        <dbReference type="Pfam" id="PF01850"/>
    </source>
</evidence>
<protein>
    <submittedName>
        <fullName evidence="9">VapC toxin family PIN domain ribonuclease</fullName>
    </submittedName>
</protein>
<evidence type="ECO:0000256" key="4">
    <source>
        <dbReference type="ARBA" id="ARBA00022723"/>
    </source>
</evidence>
<accession>A0A317C954</accession>
<dbReference type="RefSeq" id="WP_109838617.1">
    <property type="nucleotide sequence ID" value="NZ_QGKM01000050.1"/>
</dbReference>
<keyword evidence="6" id="KW-0460">Magnesium</keyword>
<dbReference type="CDD" id="cd18746">
    <property type="entry name" value="PIN_VapC4-5_FitB-like"/>
    <property type="match status" value="1"/>
</dbReference>
<comment type="cofactor">
    <cofactor evidence="1">
        <name>Mg(2+)</name>
        <dbReference type="ChEBI" id="CHEBI:18420"/>
    </cofactor>
</comment>
<keyword evidence="5" id="KW-0378">Hydrolase</keyword>
<sequence>MRVLLDTCVLSELQKPHCTESVREFVRRLPEKDVFVSAISIGEIAKGIALLDEGSRKRGLLQWLNGLVHNYEENIVSVDKEVSQIWGEITAKAQRRGMQIPAGDGLIAACALHQGLHIVTRNVKDFEPTGALIINPWVDD</sequence>
<dbReference type="Proteomes" id="UP000245539">
    <property type="component" value="Unassembled WGS sequence"/>
</dbReference>
<name>A0A317C954_9GAMM</name>
<dbReference type="SUPFAM" id="SSF88723">
    <property type="entry name" value="PIN domain-like"/>
    <property type="match status" value="1"/>
</dbReference>
<dbReference type="InterPro" id="IPR050556">
    <property type="entry name" value="Type_II_TA_system_RNase"/>
</dbReference>
<evidence type="ECO:0000256" key="1">
    <source>
        <dbReference type="ARBA" id="ARBA00001946"/>
    </source>
</evidence>
<dbReference type="PANTHER" id="PTHR33653:SF1">
    <property type="entry name" value="RIBONUCLEASE VAPC2"/>
    <property type="match status" value="1"/>
</dbReference>
<dbReference type="Gene3D" id="3.40.50.1010">
    <property type="entry name" value="5'-nuclease"/>
    <property type="match status" value="1"/>
</dbReference>
<dbReference type="GO" id="GO:0046872">
    <property type="term" value="F:metal ion binding"/>
    <property type="evidence" value="ECO:0007669"/>
    <property type="project" value="UniProtKB-KW"/>
</dbReference>
<dbReference type="EMBL" id="QGKM01000050">
    <property type="protein sequence ID" value="PWQ95086.1"/>
    <property type="molecule type" value="Genomic_DNA"/>
</dbReference>